<name>A0AAN9M9D4_CANGL</name>
<feature type="region of interest" description="Disordered" evidence="1">
    <location>
        <begin position="231"/>
        <end position="267"/>
    </location>
</feature>
<feature type="compositionally biased region" description="Basic and acidic residues" evidence="1">
    <location>
        <begin position="231"/>
        <end position="252"/>
    </location>
</feature>
<keyword evidence="2" id="KW-0472">Membrane</keyword>
<keyword evidence="4" id="KW-1185">Reference proteome</keyword>
<sequence>MPLLVVFVHGVLICMEGSLPILAPSLSHDGPSYECFLLLAVGMSRFVHTSPQPSGLLLFFLSISTHRLIIILALFATTYVVNIRKIHPRKSAKRVSIGTFKLDMGDSSSKSAMEGNFRDGSIDITGVCGRREGPDMLHGVRANTKLHRAELQPIGTIQHTPFKIQNGSQWEPFNIVIQTCVALAPKLVRSPSYLDQDFVLRLTLDFQSSGDLSYGHAMTLVRGDLRFVKDEHESSTLKQGEARDVESKKLLKNDPPNSRNCKPPEDT</sequence>
<keyword evidence="2" id="KW-0812">Transmembrane</keyword>
<evidence type="ECO:0000256" key="2">
    <source>
        <dbReference type="SAM" id="Phobius"/>
    </source>
</evidence>
<reference evidence="3 4" key="1">
    <citation type="submission" date="2024-01" db="EMBL/GenBank/DDBJ databases">
        <title>The genomes of 5 underutilized Papilionoideae crops provide insights into root nodulation and disease resistanc.</title>
        <authorList>
            <person name="Jiang F."/>
        </authorList>
    </citation>
    <scope>NUCLEOTIDE SEQUENCE [LARGE SCALE GENOMIC DNA]</scope>
    <source>
        <strain evidence="3">LVBAO_FW01</strain>
        <tissue evidence="3">Leaves</tissue>
    </source>
</reference>
<comment type="caution">
    <text evidence="3">The sequence shown here is derived from an EMBL/GenBank/DDBJ whole genome shotgun (WGS) entry which is preliminary data.</text>
</comment>
<proteinExistence type="predicted"/>
<feature type="transmembrane region" description="Helical" evidence="2">
    <location>
        <begin position="56"/>
        <end position="81"/>
    </location>
</feature>
<dbReference type="EMBL" id="JAYMYQ010000002">
    <property type="protein sequence ID" value="KAK7350219.1"/>
    <property type="molecule type" value="Genomic_DNA"/>
</dbReference>
<keyword evidence="2" id="KW-1133">Transmembrane helix</keyword>
<protein>
    <submittedName>
        <fullName evidence="3">Uncharacterized protein</fullName>
    </submittedName>
</protein>
<evidence type="ECO:0000313" key="4">
    <source>
        <dbReference type="Proteomes" id="UP001367508"/>
    </source>
</evidence>
<gene>
    <name evidence="3" type="ORF">VNO77_08518</name>
</gene>
<evidence type="ECO:0000256" key="1">
    <source>
        <dbReference type="SAM" id="MobiDB-lite"/>
    </source>
</evidence>
<evidence type="ECO:0000313" key="3">
    <source>
        <dbReference type="EMBL" id="KAK7350219.1"/>
    </source>
</evidence>
<accession>A0AAN9M9D4</accession>
<organism evidence="3 4">
    <name type="scientific">Canavalia gladiata</name>
    <name type="common">Sword bean</name>
    <name type="synonym">Dolichos gladiatus</name>
    <dbReference type="NCBI Taxonomy" id="3824"/>
    <lineage>
        <taxon>Eukaryota</taxon>
        <taxon>Viridiplantae</taxon>
        <taxon>Streptophyta</taxon>
        <taxon>Embryophyta</taxon>
        <taxon>Tracheophyta</taxon>
        <taxon>Spermatophyta</taxon>
        <taxon>Magnoliopsida</taxon>
        <taxon>eudicotyledons</taxon>
        <taxon>Gunneridae</taxon>
        <taxon>Pentapetalae</taxon>
        <taxon>rosids</taxon>
        <taxon>fabids</taxon>
        <taxon>Fabales</taxon>
        <taxon>Fabaceae</taxon>
        <taxon>Papilionoideae</taxon>
        <taxon>50 kb inversion clade</taxon>
        <taxon>NPAAA clade</taxon>
        <taxon>indigoferoid/millettioid clade</taxon>
        <taxon>Phaseoleae</taxon>
        <taxon>Canavalia</taxon>
    </lineage>
</organism>
<dbReference type="Proteomes" id="UP001367508">
    <property type="component" value="Unassembled WGS sequence"/>
</dbReference>
<dbReference type="AlphaFoldDB" id="A0AAN9M9D4"/>